<proteinExistence type="predicted"/>
<dbReference type="Proteomes" id="UP000226031">
    <property type="component" value="Unassembled WGS sequence"/>
</dbReference>
<gene>
    <name evidence="1" type="ORF">GX50_06585</name>
</gene>
<protein>
    <submittedName>
        <fullName evidence="1">Uncharacterized protein</fullName>
    </submittedName>
</protein>
<dbReference type="VEuPathDB" id="FungiDB:EMCG_08052"/>
<accession>A0A2B7ZBR5</accession>
<reference evidence="1 2" key="1">
    <citation type="submission" date="2017-10" db="EMBL/GenBank/DDBJ databases">
        <title>Comparative genomics in systemic dimorphic fungi from Ajellomycetaceae.</title>
        <authorList>
            <person name="Munoz J.F."/>
            <person name="Mcewen J.G."/>
            <person name="Clay O.K."/>
            <person name="Cuomo C.A."/>
        </authorList>
    </citation>
    <scope>NUCLEOTIDE SEQUENCE [LARGE SCALE GENOMIC DNA]</scope>
    <source>
        <strain evidence="1 2">UAMH4076</strain>
    </source>
</reference>
<comment type="caution">
    <text evidence="1">The sequence shown here is derived from an EMBL/GenBank/DDBJ whole genome shotgun (WGS) entry which is preliminary data.</text>
</comment>
<name>A0A2B7ZBR5_9EURO</name>
<evidence type="ECO:0000313" key="2">
    <source>
        <dbReference type="Proteomes" id="UP000226031"/>
    </source>
</evidence>
<dbReference type="AlphaFoldDB" id="A0A2B7ZBR5"/>
<dbReference type="EMBL" id="PDND01000162">
    <property type="protein sequence ID" value="PGH30633.1"/>
    <property type="molecule type" value="Genomic_DNA"/>
</dbReference>
<sequence>MQYAICYDSFANITQKLSGAGVFALLAASATATALNVTDLGATDVDATGVDWSCSYRGGGGLSTLQRLHGHFNRKFGSPRLNIASQQCYLIKCEGHYFGVCNWAGYTKLEDSNQRNIVTRINPEDGSGCIITANHQNGYLKYLFTRTNHVSTSPHDDVRYC</sequence>
<evidence type="ECO:0000313" key="1">
    <source>
        <dbReference type="EMBL" id="PGH30633.1"/>
    </source>
</evidence>
<keyword evidence="2" id="KW-1185">Reference proteome</keyword>
<organism evidence="1 2">
    <name type="scientific">[Emmonsia] crescens</name>
    <dbReference type="NCBI Taxonomy" id="73230"/>
    <lineage>
        <taxon>Eukaryota</taxon>
        <taxon>Fungi</taxon>
        <taxon>Dikarya</taxon>
        <taxon>Ascomycota</taxon>
        <taxon>Pezizomycotina</taxon>
        <taxon>Eurotiomycetes</taxon>
        <taxon>Eurotiomycetidae</taxon>
        <taxon>Onygenales</taxon>
        <taxon>Ajellomycetaceae</taxon>
        <taxon>Emergomyces</taxon>
    </lineage>
</organism>